<dbReference type="Proteomes" id="UP000316621">
    <property type="component" value="Chromosome 8"/>
</dbReference>
<keyword evidence="2" id="KW-1133">Transmembrane helix</keyword>
<sequence>MWLLIFEFGIFRSVFIAGGAYGMGIFYSVWINQFIKKFLRKFFYLISPRISRFRDLKYQIFNSKQLNFDQFGLSYFKSKLGQNVVWAVGLVSDYSLALNESEITTTSSDIIQWLENHENKWLPGGFEERMKEKNKGLLVRKCAPQLEILSHKSTSVFLSHCRWNSVLESLYFGVPIIGWSLSADQPSNSRLLEEEIGVCVELAKGNRNEVKHEDVVRLLDLVMNKKDLEMRKKAFKIREMIKNAIREDEGLEGSSVKGIKKFFEAALLRKKEMMKMGRHGNHLHTTSSKI</sequence>
<dbReference type="Gene3D" id="3.40.50.2000">
    <property type="entry name" value="Glycogen Phosphorylase B"/>
    <property type="match status" value="1"/>
</dbReference>
<dbReference type="Pfam" id="PF00201">
    <property type="entry name" value="UDPGT"/>
    <property type="match status" value="1"/>
</dbReference>
<feature type="transmembrane region" description="Helical" evidence="2">
    <location>
        <begin position="12"/>
        <end position="31"/>
    </location>
</feature>
<dbReference type="PANTHER" id="PTHR48045:SF37">
    <property type="entry name" value="UDP-GLYCOSYLTRANSFERASE 92A1-LIKE"/>
    <property type="match status" value="1"/>
</dbReference>
<dbReference type="CDD" id="cd03784">
    <property type="entry name" value="GT1_Gtf-like"/>
    <property type="match status" value="1"/>
</dbReference>
<accession>A0A4Y7KQ86</accession>
<dbReference type="OMA" id="AFKIREM"/>
<evidence type="ECO:0008006" key="5">
    <source>
        <dbReference type="Google" id="ProtNLM"/>
    </source>
</evidence>
<keyword evidence="1" id="KW-0808">Transferase</keyword>
<evidence type="ECO:0000256" key="1">
    <source>
        <dbReference type="ARBA" id="ARBA00022679"/>
    </source>
</evidence>
<dbReference type="Gramene" id="RZC74298">
    <property type="protein sequence ID" value="RZC74298"/>
    <property type="gene ID" value="C5167_049782"/>
</dbReference>
<dbReference type="InterPro" id="IPR002213">
    <property type="entry name" value="UDP_glucos_trans"/>
</dbReference>
<evidence type="ECO:0000256" key="2">
    <source>
        <dbReference type="SAM" id="Phobius"/>
    </source>
</evidence>
<dbReference type="PANTHER" id="PTHR48045">
    <property type="entry name" value="UDP-GLYCOSYLTRANSFERASE 72B1"/>
    <property type="match status" value="1"/>
</dbReference>
<gene>
    <name evidence="3" type="ORF">C5167_049782</name>
</gene>
<evidence type="ECO:0000313" key="3">
    <source>
        <dbReference type="EMBL" id="RZC74298.1"/>
    </source>
</evidence>
<dbReference type="EMBL" id="CM010722">
    <property type="protein sequence ID" value="RZC74298.1"/>
    <property type="molecule type" value="Genomic_DNA"/>
</dbReference>
<organism evidence="3 4">
    <name type="scientific">Papaver somniferum</name>
    <name type="common">Opium poppy</name>
    <dbReference type="NCBI Taxonomy" id="3469"/>
    <lineage>
        <taxon>Eukaryota</taxon>
        <taxon>Viridiplantae</taxon>
        <taxon>Streptophyta</taxon>
        <taxon>Embryophyta</taxon>
        <taxon>Tracheophyta</taxon>
        <taxon>Spermatophyta</taxon>
        <taxon>Magnoliopsida</taxon>
        <taxon>Ranunculales</taxon>
        <taxon>Papaveraceae</taxon>
        <taxon>Papaveroideae</taxon>
        <taxon>Papaver</taxon>
    </lineage>
</organism>
<name>A0A4Y7KQ86_PAPSO</name>
<reference evidence="3 4" key="1">
    <citation type="journal article" date="2018" name="Science">
        <title>The opium poppy genome and morphinan production.</title>
        <authorList>
            <person name="Guo L."/>
            <person name="Winzer T."/>
            <person name="Yang X."/>
            <person name="Li Y."/>
            <person name="Ning Z."/>
            <person name="He Z."/>
            <person name="Teodor R."/>
            <person name="Lu Y."/>
            <person name="Bowser T.A."/>
            <person name="Graham I.A."/>
            <person name="Ye K."/>
        </authorList>
    </citation>
    <scope>NUCLEOTIDE SEQUENCE [LARGE SCALE GENOMIC DNA]</scope>
    <source>
        <strain evidence="4">cv. HN1</strain>
        <tissue evidence="3">Leaves</tissue>
    </source>
</reference>
<evidence type="ECO:0000313" key="4">
    <source>
        <dbReference type="Proteomes" id="UP000316621"/>
    </source>
</evidence>
<dbReference type="SUPFAM" id="SSF53756">
    <property type="entry name" value="UDP-Glycosyltransferase/glycogen phosphorylase"/>
    <property type="match status" value="1"/>
</dbReference>
<keyword evidence="2" id="KW-0472">Membrane</keyword>
<keyword evidence="2" id="KW-0812">Transmembrane</keyword>
<keyword evidence="4" id="KW-1185">Reference proteome</keyword>
<dbReference type="AlphaFoldDB" id="A0A4Y7KQ86"/>
<proteinExistence type="predicted"/>
<protein>
    <recommendedName>
        <fullName evidence="5">UDP-glycosyltransferases domain-containing protein</fullName>
    </recommendedName>
</protein>
<dbReference type="GO" id="GO:0008194">
    <property type="term" value="F:UDP-glycosyltransferase activity"/>
    <property type="evidence" value="ECO:0007669"/>
    <property type="project" value="InterPro"/>
</dbReference>